<name>A0ABP9JN13_9MICO</name>
<feature type="transmembrane region" description="Helical" evidence="1">
    <location>
        <begin position="72"/>
        <end position="93"/>
    </location>
</feature>
<protein>
    <submittedName>
        <fullName evidence="2">Uncharacterized protein</fullName>
    </submittedName>
</protein>
<evidence type="ECO:0000313" key="2">
    <source>
        <dbReference type="EMBL" id="GAA5035605.1"/>
    </source>
</evidence>
<feature type="transmembrane region" description="Helical" evidence="1">
    <location>
        <begin position="20"/>
        <end position="40"/>
    </location>
</feature>
<dbReference type="EMBL" id="BAABIW010000028">
    <property type="protein sequence ID" value="GAA5035605.1"/>
    <property type="molecule type" value="Genomic_DNA"/>
</dbReference>
<feature type="transmembrane region" description="Helical" evidence="1">
    <location>
        <begin position="47"/>
        <end position="66"/>
    </location>
</feature>
<dbReference type="RefSeq" id="WP_345509069.1">
    <property type="nucleotide sequence ID" value="NZ_BAABIW010000028.1"/>
</dbReference>
<organism evidence="2 3">
    <name type="scientific">Terrabacter aeriphilus</name>
    <dbReference type="NCBI Taxonomy" id="515662"/>
    <lineage>
        <taxon>Bacteria</taxon>
        <taxon>Bacillati</taxon>
        <taxon>Actinomycetota</taxon>
        <taxon>Actinomycetes</taxon>
        <taxon>Micrococcales</taxon>
        <taxon>Intrasporangiaceae</taxon>
        <taxon>Terrabacter</taxon>
    </lineage>
</organism>
<gene>
    <name evidence="2" type="ORF">GCM10023258_37680</name>
</gene>
<evidence type="ECO:0000313" key="3">
    <source>
        <dbReference type="Proteomes" id="UP001500427"/>
    </source>
</evidence>
<keyword evidence="1" id="KW-0812">Transmembrane</keyword>
<sequence>MNVTNVFPLIKAPDSWPVPVVATVAMACLAGLDLAGAVLAKEWAEHGSVRALVLGLGAFLVLFWVYASSLQYAELALVTMGWVVILQVGLVLIDRWRYGVELPPGKWVAIALVLVAQGYLVLAPGVPGTSTEQSPPGLVADRG</sequence>
<proteinExistence type="predicted"/>
<evidence type="ECO:0000256" key="1">
    <source>
        <dbReference type="SAM" id="Phobius"/>
    </source>
</evidence>
<keyword evidence="3" id="KW-1185">Reference proteome</keyword>
<keyword evidence="1" id="KW-1133">Transmembrane helix</keyword>
<comment type="caution">
    <text evidence="2">The sequence shown here is derived from an EMBL/GenBank/DDBJ whole genome shotgun (WGS) entry which is preliminary data.</text>
</comment>
<reference evidence="3" key="1">
    <citation type="journal article" date="2019" name="Int. J. Syst. Evol. Microbiol.">
        <title>The Global Catalogue of Microorganisms (GCM) 10K type strain sequencing project: providing services to taxonomists for standard genome sequencing and annotation.</title>
        <authorList>
            <consortium name="The Broad Institute Genomics Platform"/>
            <consortium name="The Broad Institute Genome Sequencing Center for Infectious Disease"/>
            <person name="Wu L."/>
            <person name="Ma J."/>
        </authorList>
    </citation>
    <scope>NUCLEOTIDE SEQUENCE [LARGE SCALE GENOMIC DNA]</scope>
    <source>
        <strain evidence="3">JCM 17687</strain>
    </source>
</reference>
<dbReference type="Proteomes" id="UP001500427">
    <property type="component" value="Unassembled WGS sequence"/>
</dbReference>
<feature type="transmembrane region" description="Helical" evidence="1">
    <location>
        <begin position="105"/>
        <end position="126"/>
    </location>
</feature>
<keyword evidence="1" id="KW-0472">Membrane</keyword>
<accession>A0ABP9JN13</accession>